<comment type="caution">
    <text evidence="4">The sequence shown here is derived from an EMBL/GenBank/DDBJ whole genome shotgun (WGS) entry which is preliminary data.</text>
</comment>
<dbReference type="InterPro" id="IPR008937">
    <property type="entry name" value="Ras-like_GEF"/>
</dbReference>
<keyword evidence="5" id="KW-1185">Reference proteome</keyword>
<dbReference type="GO" id="GO:0007265">
    <property type="term" value="P:Ras protein signal transduction"/>
    <property type="evidence" value="ECO:0007669"/>
    <property type="project" value="TreeGrafter"/>
</dbReference>
<dbReference type="SMART" id="SM00147">
    <property type="entry name" value="RasGEF"/>
    <property type="match status" value="1"/>
</dbReference>
<dbReference type="AlphaFoldDB" id="A0A8H7UFC4"/>
<dbReference type="SUPFAM" id="SSF48366">
    <property type="entry name" value="Ras GEF"/>
    <property type="match status" value="1"/>
</dbReference>
<dbReference type="Pfam" id="PF00617">
    <property type="entry name" value="RasGEF"/>
    <property type="match status" value="1"/>
</dbReference>
<sequence>SMEYAIPRTIPEAKRYSRRSFILYERSEIIAQQLCLVERDVLLAVQWEELVHCRWTKMTVNTGEKMDLDEDAADFQPPRFNTRLQHGVQDVIQRFNFVCQWVASEIVRAQSVDERVKTIEKFIRIAQKCRLYSNFATLMQLLLGLQAPAVTRLHKTWSKVRNADLKILDELSSFTSPTKNWKHMRDSMTKVAEEYGMSSTDVQIEMPGTSTLRGFPLSTRGRVKIPFGGCIPFLGIYLSDLVFNSEQPAYIESKWDSVDANRIYRQLTRHNEEDVSAFLKQPLVNFSKHRVTATIIKRILTFQNLARRYPFEPDLELYTHCRELDCLSPEVIKAISNILEP</sequence>
<dbReference type="InterPro" id="IPR001895">
    <property type="entry name" value="RASGEF_cat_dom"/>
</dbReference>
<dbReference type="PROSITE" id="PS50009">
    <property type="entry name" value="RASGEF_CAT"/>
    <property type="match status" value="1"/>
</dbReference>
<dbReference type="InterPro" id="IPR036964">
    <property type="entry name" value="RASGEF_cat_dom_sf"/>
</dbReference>
<feature type="domain" description="Ras-GEF" evidence="3">
    <location>
        <begin position="26"/>
        <end position="341"/>
    </location>
</feature>
<dbReference type="GO" id="GO:0005886">
    <property type="term" value="C:plasma membrane"/>
    <property type="evidence" value="ECO:0007669"/>
    <property type="project" value="TreeGrafter"/>
</dbReference>
<dbReference type="PANTHER" id="PTHR23113:SF363">
    <property type="entry name" value="PROTEIN SON OF SEVENLESS"/>
    <property type="match status" value="1"/>
</dbReference>
<organism evidence="4 5">
    <name type="scientific">Mortierella isabellina</name>
    <name type="common">Filamentous fungus</name>
    <name type="synonym">Umbelopsis isabellina</name>
    <dbReference type="NCBI Taxonomy" id="91625"/>
    <lineage>
        <taxon>Eukaryota</taxon>
        <taxon>Fungi</taxon>
        <taxon>Fungi incertae sedis</taxon>
        <taxon>Mucoromycota</taxon>
        <taxon>Mucoromycotina</taxon>
        <taxon>Umbelopsidomycetes</taxon>
        <taxon>Umbelopsidales</taxon>
        <taxon>Umbelopsidaceae</taxon>
        <taxon>Umbelopsis</taxon>
    </lineage>
</organism>
<gene>
    <name evidence="4" type="ORF">INT43_007936</name>
</gene>
<evidence type="ECO:0000259" key="3">
    <source>
        <dbReference type="PROSITE" id="PS50009"/>
    </source>
</evidence>
<evidence type="ECO:0000313" key="4">
    <source>
        <dbReference type="EMBL" id="KAG2177279.1"/>
    </source>
</evidence>
<proteinExistence type="predicted"/>
<dbReference type="GO" id="GO:0005085">
    <property type="term" value="F:guanyl-nucleotide exchange factor activity"/>
    <property type="evidence" value="ECO:0007669"/>
    <property type="project" value="UniProtKB-KW"/>
</dbReference>
<evidence type="ECO:0000256" key="2">
    <source>
        <dbReference type="PROSITE-ProRule" id="PRU00168"/>
    </source>
</evidence>
<dbReference type="InterPro" id="IPR023578">
    <property type="entry name" value="Ras_GEF_dom_sf"/>
</dbReference>
<dbReference type="OrthoDB" id="10254377at2759"/>
<dbReference type="Proteomes" id="UP000654370">
    <property type="component" value="Unassembled WGS sequence"/>
</dbReference>
<dbReference type="EMBL" id="JAEPQZ010000009">
    <property type="protein sequence ID" value="KAG2177279.1"/>
    <property type="molecule type" value="Genomic_DNA"/>
</dbReference>
<reference evidence="4" key="1">
    <citation type="submission" date="2020-12" db="EMBL/GenBank/DDBJ databases">
        <title>Metabolic potential, ecology and presence of endohyphal bacteria is reflected in genomic diversity of Mucoromycotina.</title>
        <authorList>
            <person name="Muszewska A."/>
            <person name="Okrasinska A."/>
            <person name="Steczkiewicz K."/>
            <person name="Drgas O."/>
            <person name="Orlowska M."/>
            <person name="Perlinska-Lenart U."/>
            <person name="Aleksandrzak-Piekarczyk T."/>
            <person name="Szatraj K."/>
            <person name="Zielenkiewicz U."/>
            <person name="Pilsyk S."/>
            <person name="Malc E."/>
            <person name="Mieczkowski P."/>
            <person name="Kruszewska J.S."/>
            <person name="Biernat P."/>
            <person name="Pawlowska J."/>
        </authorList>
    </citation>
    <scope>NUCLEOTIDE SEQUENCE</scope>
    <source>
        <strain evidence="4">WA0000067209</strain>
    </source>
</reference>
<feature type="non-terminal residue" evidence="4">
    <location>
        <position position="1"/>
    </location>
</feature>
<dbReference type="Gene3D" id="1.10.840.10">
    <property type="entry name" value="Ras guanine-nucleotide exchange factors catalytic domain"/>
    <property type="match status" value="1"/>
</dbReference>
<keyword evidence="1 2" id="KW-0344">Guanine-nucleotide releasing factor</keyword>
<evidence type="ECO:0000313" key="5">
    <source>
        <dbReference type="Proteomes" id="UP000654370"/>
    </source>
</evidence>
<protein>
    <recommendedName>
        <fullName evidence="3">Ras-GEF domain-containing protein</fullName>
    </recommendedName>
</protein>
<name>A0A8H7UFC4_MORIS</name>
<dbReference type="PANTHER" id="PTHR23113">
    <property type="entry name" value="GUANINE NUCLEOTIDE EXCHANGE FACTOR"/>
    <property type="match status" value="1"/>
</dbReference>
<evidence type="ECO:0000256" key="1">
    <source>
        <dbReference type="ARBA" id="ARBA00022658"/>
    </source>
</evidence>
<accession>A0A8H7UFC4</accession>